<evidence type="ECO:0000313" key="3">
    <source>
        <dbReference type="Proteomes" id="UP001360953"/>
    </source>
</evidence>
<dbReference type="GeneID" id="92026882"/>
<reference evidence="2 3" key="1">
    <citation type="submission" date="2024-04" db="EMBL/GenBank/DDBJ databases">
        <title>Phyllosticta paracitricarpa is synonymous to the EU quarantine fungus P. citricarpa based on phylogenomic analyses.</title>
        <authorList>
            <consortium name="Lawrence Berkeley National Laboratory"/>
            <person name="Van ingen-buijs V.A."/>
            <person name="Van westerhoven A.C."/>
            <person name="Haridas S."/>
            <person name="Skiadas P."/>
            <person name="Martin F."/>
            <person name="Groenewald J.Z."/>
            <person name="Crous P.W."/>
            <person name="Seidl M.F."/>
        </authorList>
    </citation>
    <scope>NUCLEOTIDE SEQUENCE [LARGE SCALE GENOMIC DNA]</scope>
    <source>
        <strain evidence="2 3">CPC 17464</strain>
    </source>
</reference>
<organism evidence="2 3">
    <name type="scientific">Phyllosticta citribraziliensis</name>
    <dbReference type="NCBI Taxonomy" id="989973"/>
    <lineage>
        <taxon>Eukaryota</taxon>
        <taxon>Fungi</taxon>
        <taxon>Dikarya</taxon>
        <taxon>Ascomycota</taxon>
        <taxon>Pezizomycotina</taxon>
        <taxon>Dothideomycetes</taxon>
        <taxon>Dothideomycetes incertae sedis</taxon>
        <taxon>Botryosphaeriales</taxon>
        <taxon>Phyllostictaceae</taxon>
        <taxon>Phyllosticta</taxon>
    </lineage>
</organism>
<evidence type="ECO:0000256" key="1">
    <source>
        <dbReference type="SAM" id="MobiDB-lite"/>
    </source>
</evidence>
<proteinExistence type="predicted"/>
<name>A0ABR1L6J8_9PEZI</name>
<comment type="caution">
    <text evidence="2">The sequence shown here is derived from an EMBL/GenBank/DDBJ whole genome shotgun (WGS) entry which is preliminary data.</text>
</comment>
<dbReference type="EMBL" id="JBBPEH010000013">
    <property type="protein sequence ID" value="KAK7530858.1"/>
    <property type="molecule type" value="Genomic_DNA"/>
</dbReference>
<gene>
    <name evidence="2" type="ORF">J3D65DRAFT_139775</name>
</gene>
<dbReference type="Proteomes" id="UP001360953">
    <property type="component" value="Unassembled WGS sequence"/>
</dbReference>
<keyword evidence="3" id="KW-1185">Reference proteome</keyword>
<protein>
    <submittedName>
        <fullName evidence="2">Uncharacterized protein</fullName>
    </submittedName>
</protein>
<accession>A0ABR1L6J8</accession>
<dbReference type="RefSeq" id="XP_066650931.1">
    <property type="nucleotide sequence ID" value="XM_066793976.1"/>
</dbReference>
<sequence length="216" mass="24221">MRRRTAGLQNSVKSGQGPPRNPQIPLAIPPRRHDQRPGSPPTSMEMVEEAGPPTSEADLAWPGLLWAWAWAVGILFFIHCHNTTTYVTSAARLLCRYDHPNTCRKCLPVDNLTPDVEIISHLTHQSPPLVTPSHYDYSYRTDEHPPSAISRPGRQHHQVLPCWPGPFASPPTHQTRQTSRDKKFCFAVTPTYYHAETPSPYLLLLLVSFSSVEASC</sequence>
<evidence type="ECO:0000313" key="2">
    <source>
        <dbReference type="EMBL" id="KAK7530858.1"/>
    </source>
</evidence>
<feature type="region of interest" description="Disordered" evidence="1">
    <location>
        <begin position="1"/>
        <end position="54"/>
    </location>
</feature>